<name>J0WMI6_AURST</name>
<evidence type="ECO:0000256" key="1">
    <source>
        <dbReference type="SAM" id="MobiDB-lite"/>
    </source>
</evidence>
<accession>J0WMI6</accession>
<feature type="compositionally biased region" description="Acidic residues" evidence="1">
    <location>
        <begin position="77"/>
        <end position="86"/>
    </location>
</feature>
<reference evidence="3" key="1">
    <citation type="journal article" date="2012" name="Science">
        <title>The Paleozoic origin of enzymatic lignin decomposition reconstructed from 31 fungal genomes.</title>
        <authorList>
            <person name="Floudas D."/>
            <person name="Binder M."/>
            <person name="Riley R."/>
            <person name="Barry K."/>
            <person name="Blanchette R.A."/>
            <person name="Henrissat B."/>
            <person name="Martinez A.T."/>
            <person name="Otillar R."/>
            <person name="Spatafora J.W."/>
            <person name="Yadav J.S."/>
            <person name="Aerts A."/>
            <person name="Benoit I."/>
            <person name="Boyd A."/>
            <person name="Carlson A."/>
            <person name="Copeland A."/>
            <person name="Coutinho P.M."/>
            <person name="de Vries R.P."/>
            <person name="Ferreira P."/>
            <person name="Findley K."/>
            <person name="Foster B."/>
            <person name="Gaskell J."/>
            <person name="Glotzer D."/>
            <person name="Gorecki P."/>
            <person name="Heitman J."/>
            <person name="Hesse C."/>
            <person name="Hori C."/>
            <person name="Igarashi K."/>
            <person name="Jurgens J.A."/>
            <person name="Kallen N."/>
            <person name="Kersten P."/>
            <person name="Kohler A."/>
            <person name="Kuees U."/>
            <person name="Kumar T.K.A."/>
            <person name="Kuo A."/>
            <person name="LaButti K."/>
            <person name="Larrondo L.F."/>
            <person name="Lindquist E."/>
            <person name="Ling A."/>
            <person name="Lombard V."/>
            <person name="Lucas S."/>
            <person name="Lundell T."/>
            <person name="Martin R."/>
            <person name="McLaughlin D.J."/>
            <person name="Morgenstern I."/>
            <person name="Morin E."/>
            <person name="Murat C."/>
            <person name="Nagy L.G."/>
            <person name="Nolan M."/>
            <person name="Ohm R.A."/>
            <person name="Patyshakuliyeva A."/>
            <person name="Rokas A."/>
            <person name="Ruiz-Duenas F.J."/>
            <person name="Sabat G."/>
            <person name="Salamov A."/>
            <person name="Samejima M."/>
            <person name="Schmutz J."/>
            <person name="Slot J.C."/>
            <person name="St John F."/>
            <person name="Stenlid J."/>
            <person name="Sun H."/>
            <person name="Sun S."/>
            <person name="Syed K."/>
            <person name="Tsang A."/>
            <person name="Wiebenga A."/>
            <person name="Young D."/>
            <person name="Pisabarro A."/>
            <person name="Eastwood D.C."/>
            <person name="Martin F."/>
            <person name="Cullen D."/>
            <person name="Grigoriev I.V."/>
            <person name="Hibbett D.S."/>
        </authorList>
    </citation>
    <scope>NUCLEOTIDE SEQUENCE [LARGE SCALE GENOMIC DNA]</scope>
    <source>
        <strain evidence="3">TFB10046</strain>
    </source>
</reference>
<dbReference type="EMBL" id="JH688483">
    <property type="protein sequence ID" value="EJD33025.1"/>
    <property type="molecule type" value="Genomic_DNA"/>
</dbReference>
<evidence type="ECO:0000313" key="3">
    <source>
        <dbReference type="Proteomes" id="UP000006514"/>
    </source>
</evidence>
<organism evidence="2 3">
    <name type="scientific">Auricularia subglabra (strain TFB-10046 / SS5)</name>
    <name type="common">White-rot fungus</name>
    <name type="synonym">Auricularia delicata (strain TFB10046)</name>
    <dbReference type="NCBI Taxonomy" id="717982"/>
    <lineage>
        <taxon>Eukaryota</taxon>
        <taxon>Fungi</taxon>
        <taxon>Dikarya</taxon>
        <taxon>Basidiomycota</taxon>
        <taxon>Agaricomycotina</taxon>
        <taxon>Agaricomycetes</taxon>
        <taxon>Auriculariales</taxon>
        <taxon>Auriculariaceae</taxon>
        <taxon>Auricularia</taxon>
    </lineage>
</organism>
<dbReference type="KEGG" id="adl:AURDEDRAFT_177885"/>
<dbReference type="Proteomes" id="UP000006514">
    <property type="component" value="Unassembled WGS sequence"/>
</dbReference>
<dbReference type="AlphaFoldDB" id="J0WMI6"/>
<feature type="region of interest" description="Disordered" evidence="1">
    <location>
        <begin position="13"/>
        <end position="162"/>
    </location>
</feature>
<gene>
    <name evidence="2" type="ORF">AURDEDRAFT_177885</name>
</gene>
<keyword evidence="3" id="KW-1185">Reference proteome</keyword>
<protein>
    <submittedName>
        <fullName evidence="2">Uncharacterized protein</fullName>
    </submittedName>
</protein>
<dbReference type="InParanoid" id="J0WMI6"/>
<evidence type="ECO:0000313" key="2">
    <source>
        <dbReference type="EMBL" id="EJD33025.1"/>
    </source>
</evidence>
<feature type="compositionally biased region" description="Acidic residues" evidence="1">
    <location>
        <begin position="108"/>
        <end position="119"/>
    </location>
</feature>
<feature type="compositionally biased region" description="Acidic residues" evidence="1">
    <location>
        <begin position="17"/>
        <end position="26"/>
    </location>
</feature>
<sequence>MEVETLLEKIAPYIEEGNGEETEMAADEAGRESVGSHAAETMLPEQGEVVASVRGESTMRRQRKTAAAAQEKLSEIAAEECSEDDSSNLSSHDGPLEIDISEAQDTISEAELDDDDDDALPSNPDSDSGTDDPDDLVAPVHPIRRATATGKRKVSKQQAAKDAANAAKRNAALQRMQTCLISHSFIIYSLLTKL</sequence>
<proteinExistence type="predicted"/>